<dbReference type="SUPFAM" id="SSF64182">
    <property type="entry name" value="DHH phosphoesterases"/>
    <property type="match status" value="1"/>
</dbReference>
<sequence>MIVEPVGSCSTLVTNEIVKKNSEALDEDLSNLLYVFEELITAKSDVSSLNSEQIFRKDLKVVEANNICVAVSSVPQLVKKYLQREDIDVDLQNISESYNYDIIVLMGIDVSGEVERDLAVVSRRKTLREELSVYLLEGKDGHLELEVVEIQFKNINLFNQKNRTASRKIVLPLIKDWLERK</sequence>
<keyword evidence="4" id="KW-1185">Reference proteome</keyword>
<evidence type="ECO:0000313" key="3">
    <source>
        <dbReference type="EMBL" id="KAB7494807.1"/>
    </source>
</evidence>
<protein>
    <submittedName>
        <fullName evidence="3">Protein prune-like protein</fullName>
    </submittedName>
</protein>
<dbReference type="GO" id="GO:0004309">
    <property type="term" value="F:exopolyphosphatase activity"/>
    <property type="evidence" value="ECO:0007669"/>
    <property type="project" value="TreeGrafter"/>
</dbReference>
<dbReference type="AlphaFoldDB" id="A0A5N5SLH3"/>
<dbReference type="SMART" id="SM01131">
    <property type="entry name" value="DHHA2"/>
    <property type="match status" value="1"/>
</dbReference>
<dbReference type="InterPro" id="IPR038763">
    <property type="entry name" value="DHH_sf"/>
</dbReference>
<comment type="caution">
    <text evidence="3">The sequence shown here is derived from an EMBL/GenBank/DDBJ whole genome shotgun (WGS) entry which is preliminary data.</text>
</comment>
<evidence type="ECO:0000313" key="4">
    <source>
        <dbReference type="Proteomes" id="UP000326759"/>
    </source>
</evidence>
<evidence type="ECO:0000259" key="2">
    <source>
        <dbReference type="SMART" id="SM01131"/>
    </source>
</evidence>
<dbReference type="InterPro" id="IPR038222">
    <property type="entry name" value="DHHA2_dom_sf"/>
</dbReference>
<dbReference type="OrthoDB" id="374045at2759"/>
<evidence type="ECO:0000256" key="1">
    <source>
        <dbReference type="ARBA" id="ARBA00010331"/>
    </source>
</evidence>
<feature type="domain" description="DHHA2" evidence="2">
    <location>
        <begin position="36"/>
        <end position="178"/>
    </location>
</feature>
<name>A0A5N5SLH3_9CRUS</name>
<dbReference type="InterPro" id="IPR004097">
    <property type="entry name" value="DHHA2"/>
</dbReference>
<accession>A0A5N5SLH3</accession>
<organism evidence="3 4">
    <name type="scientific">Armadillidium nasatum</name>
    <dbReference type="NCBI Taxonomy" id="96803"/>
    <lineage>
        <taxon>Eukaryota</taxon>
        <taxon>Metazoa</taxon>
        <taxon>Ecdysozoa</taxon>
        <taxon>Arthropoda</taxon>
        <taxon>Crustacea</taxon>
        <taxon>Multicrustacea</taxon>
        <taxon>Malacostraca</taxon>
        <taxon>Eumalacostraca</taxon>
        <taxon>Peracarida</taxon>
        <taxon>Isopoda</taxon>
        <taxon>Oniscidea</taxon>
        <taxon>Crinocheta</taxon>
        <taxon>Armadillidiidae</taxon>
        <taxon>Armadillidium</taxon>
    </lineage>
</organism>
<dbReference type="Gene3D" id="3.10.310.20">
    <property type="entry name" value="DHHA2 domain"/>
    <property type="match status" value="1"/>
</dbReference>
<dbReference type="Pfam" id="PF02833">
    <property type="entry name" value="DHHA2"/>
    <property type="match status" value="1"/>
</dbReference>
<gene>
    <name evidence="3" type="primary">Prune_1</name>
    <name evidence="3" type="ORF">Anas_09496</name>
</gene>
<reference evidence="3 4" key="1">
    <citation type="journal article" date="2019" name="PLoS Biol.">
        <title>Sex chromosomes control vertical transmission of feminizing Wolbachia symbionts in an isopod.</title>
        <authorList>
            <person name="Becking T."/>
            <person name="Chebbi M.A."/>
            <person name="Giraud I."/>
            <person name="Moumen B."/>
            <person name="Laverre T."/>
            <person name="Caubet Y."/>
            <person name="Peccoud J."/>
            <person name="Gilbert C."/>
            <person name="Cordaux R."/>
        </authorList>
    </citation>
    <scope>NUCLEOTIDE SEQUENCE [LARGE SCALE GENOMIC DNA]</scope>
    <source>
        <strain evidence="3">ANa2</strain>
        <tissue evidence="3">Whole body excluding digestive tract and cuticle</tissue>
    </source>
</reference>
<dbReference type="GO" id="GO:0005737">
    <property type="term" value="C:cytoplasm"/>
    <property type="evidence" value="ECO:0007669"/>
    <property type="project" value="InterPro"/>
</dbReference>
<proteinExistence type="inferred from homology"/>
<dbReference type="EMBL" id="SEYY01023539">
    <property type="protein sequence ID" value="KAB7494807.1"/>
    <property type="molecule type" value="Genomic_DNA"/>
</dbReference>
<comment type="similarity">
    <text evidence="1">Belongs to the PPase class C family. Prune subfamily.</text>
</comment>
<dbReference type="Proteomes" id="UP000326759">
    <property type="component" value="Unassembled WGS sequence"/>
</dbReference>
<dbReference type="PANTHER" id="PTHR12112:SF39">
    <property type="entry name" value="EG:152A3.5 PROTEIN (FBGN0003116_PN PROTEIN)"/>
    <property type="match status" value="1"/>
</dbReference>
<dbReference type="PANTHER" id="PTHR12112">
    <property type="entry name" value="BNIP - RELATED"/>
    <property type="match status" value="1"/>
</dbReference>